<dbReference type="CDD" id="cd04466">
    <property type="entry name" value="S1_YloQ_GTPase"/>
    <property type="match status" value="1"/>
</dbReference>
<dbReference type="GO" id="GO:0003924">
    <property type="term" value="F:GTPase activity"/>
    <property type="evidence" value="ECO:0007669"/>
    <property type="project" value="UniProtKB-UniRule"/>
</dbReference>
<dbReference type="SUPFAM" id="SSF52540">
    <property type="entry name" value="P-loop containing nucleoside triphosphate hydrolases"/>
    <property type="match status" value="1"/>
</dbReference>
<evidence type="ECO:0000256" key="8">
    <source>
        <dbReference type="ARBA" id="ARBA00022884"/>
    </source>
</evidence>
<evidence type="ECO:0000256" key="5">
    <source>
        <dbReference type="ARBA" id="ARBA00022741"/>
    </source>
</evidence>
<feature type="binding site" evidence="10">
    <location>
        <position position="244"/>
    </location>
    <ligand>
        <name>Zn(2+)</name>
        <dbReference type="ChEBI" id="CHEBI:29105"/>
    </ligand>
</feature>
<evidence type="ECO:0000259" key="12">
    <source>
        <dbReference type="PROSITE" id="PS51721"/>
    </source>
</evidence>
<evidence type="ECO:0000256" key="7">
    <source>
        <dbReference type="ARBA" id="ARBA00022833"/>
    </source>
</evidence>
<name>A0A1G7KTI2_9FIRM</name>
<dbReference type="GO" id="GO:0005525">
    <property type="term" value="F:GTP binding"/>
    <property type="evidence" value="ECO:0007669"/>
    <property type="project" value="UniProtKB-UniRule"/>
</dbReference>
<keyword evidence="8 10" id="KW-0694">RNA-binding</keyword>
<keyword evidence="2 10" id="KW-0690">Ribosome biogenesis</keyword>
<comment type="cofactor">
    <cofactor evidence="10">
        <name>Zn(2+)</name>
        <dbReference type="ChEBI" id="CHEBI:29105"/>
    </cofactor>
    <text evidence="10">Binds 1 zinc ion per subunit.</text>
</comment>
<evidence type="ECO:0000256" key="9">
    <source>
        <dbReference type="ARBA" id="ARBA00023134"/>
    </source>
</evidence>
<feature type="binding site" evidence="10">
    <location>
        <begin position="162"/>
        <end position="170"/>
    </location>
    <ligand>
        <name>GTP</name>
        <dbReference type="ChEBI" id="CHEBI:37565"/>
    </ligand>
</feature>
<dbReference type="Gene3D" id="1.10.40.50">
    <property type="entry name" value="Probable gtpase engc, domain 3"/>
    <property type="match status" value="1"/>
</dbReference>
<evidence type="ECO:0000313" key="13">
    <source>
        <dbReference type="EMBL" id="SDF40441.1"/>
    </source>
</evidence>
<feature type="binding site" evidence="10">
    <location>
        <position position="249"/>
    </location>
    <ligand>
        <name>Zn(2+)</name>
        <dbReference type="ChEBI" id="CHEBI:29105"/>
    </ligand>
</feature>
<feature type="domain" description="CP-type G" evidence="12">
    <location>
        <begin position="62"/>
        <end position="220"/>
    </location>
</feature>
<dbReference type="InterPro" id="IPR031944">
    <property type="entry name" value="RsgA_N"/>
</dbReference>
<evidence type="ECO:0000259" key="11">
    <source>
        <dbReference type="PROSITE" id="PS50936"/>
    </source>
</evidence>
<dbReference type="SUPFAM" id="SSF50249">
    <property type="entry name" value="Nucleic acid-binding proteins"/>
    <property type="match status" value="1"/>
</dbReference>
<keyword evidence="14" id="KW-1185">Reference proteome</keyword>
<feature type="binding site" evidence="10">
    <location>
        <position position="251"/>
    </location>
    <ligand>
        <name>Zn(2+)</name>
        <dbReference type="ChEBI" id="CHEBI:29105"/>
    </ligand>
</feature>
<dbReference type="GO" id="GO:0046872">
    <property type="term" value="F:metal ion binding"/>
    <property type="evidence" value="ECO:0007669"/>
    <property type="project" value="UniProtKB-KW"/>
</dbReference>
<dbReference type="GO" id="GO:0019843">
    <property type="term" value="F:rRNA binding"/>
    <property type="evidence" value="ECO:0007669"/>
    <property type="project" value="UniProtKB-KW"/>
</dbReference>
<protein>
    <recommendedName>
        <fullName evidence="10">Small ribosomal subunit biogenesis GTPase RsgA</fullName>
        <ecNumber evidence="10">3.6.1.-</ecNumber>
    </recommendedName>
</protein>
<dbReference type="Gene3D" id="3.40.50.300">
    <property type="entry name" value="P-loop containing nucleotide triphosphate hydrolases"/>
    <property type="match status" value="1"/>
</dbReference>
<dbReference type="InterPro" id="IPR004881">
    <property type="entry name" value="Ribosome_biogen_GTPase_RsgA"/>
</dbReference>
<dbReference type="EMBL" id="FNBU01000009">
    <property type="protein sequence ID" value="SDF40441.1"/>
    <property type="molecule type" value="Genomic_DNA"/>
</dbReference>
<feature type="domain" description="EngC GTPase" evidence="11">
    <location>
        <begin position="71"/>
        <end position="218"/>
    </location>
</feature>
<feature type="binding site" evidence="10">
    <location>
        <begin position="111"/>
        <end position="114"/>
    </location>
    <ligand>
        <name>GTP</name>
        <dbReference type="ChEBI" id="CHEBI:37565"/>
    </ligand>
</feature>
<keyword evidence="9 10" id="KW-0342">GTP-binding</keyword>
<comment type="subunit">
    <text evidence="10">Monomer. Associates with 30S ribosomal subunit, binds 16S rRNA.</text>
</comment>
<dbReference type="InterPro" id="IPR012340">
    <property type="entry name" value="NA-bd_OB-fold"/>
</dbReference>
<evidence type="ECO:0000313" key="14">
    <source>
        <dbReference type="Proteomes" id="UP000243333"/>
    </source>
</evidence>
<evidence type="ECO:0000256" key="4">
    <source>
        <dbReference type="ARBA" id="ARBA00022730"/>
    </source>
</evidence>
<dbReference type="PROSITE" id="PS51721">
    <property type="entry name" value="G_CP"/>
    <property type="match status" value="1"/>
</dbReference>
<dbReference type="CDD" id="cd01854">
    <property type="entry name" value="YjeQ_EngC"/>
    <property type="match status" value="1"/>
</dbReference>
<sequence length="290" mass="31589">MRGVVVKAYNSYYYVQTGDKLTMCTLRGRFKKERFSLFVGDEVEYLPLDEGKGVIETILPRRSMLKRPMVANVDQVMLTFAAASPDPSFIIIDRFLILAELSQLNTLICLNKADLADASETGQIVDLYRQIGYSVLATSVKTGQGIGELRCQLYGRITVFAGPSGVGKSSLLNAVEPGLSLVTGEVSTKIGRGKHTTRFAELLPLAGGGFVVDTPGFSFTEFADIAPSELARAFPEIAAAALGCKFNTCLHYKEPQCAVKQAVTEGRIAASRYASYLEVLSEVQENRKGY</sequence>
<keyword evidence="6 10" id="KW-0378">Hydrolase</keyword>
<keyword evidence="1 10" id="KW-0963">Cytoplasm</keyword>
<evidence type="ECO:0000256" key="10">
    <source>
        <dbReference type="HAMAP-Rule" id="MF_01820"/>
    </source>
</evidence>
<dbReference type="Gene3D" id="2.40.50.140">
    <property type="entry name" value="Nucleic acid-binding proteins"/>
    <property type="match status" value="1"/>
</dbReference>
<evidence type="ECO:0000256" key="3">
    <source>
        <dbReference type="ARBA" id="ARBA00022723"/>
    </source>
</evidence>
<keyword evidence="5 10" id="KW-0547">Nucleotide-binding</keyword>
<dbReference type="InterPro" id="IPR030378">
    <property type="entry name" value="G_CP_dom"/>
</dbReference>
<dbReference type="Proteomes" id="UP000243333">
    <property type="component" value="Unassembled WGS sequence"/>
</dbReference>
<comment type="similarity">
    <text evidence="10">Belongs to the TRAFAC class YlqF/YawG GTPase family. RsgA subfamily.</text>
</comment>
<feature type="binding site" evidence="10">
    <location>
        <position position="257"/>
    </location>
    <ligand>
        <name>Zn(2+)</name>
        <dbReference type="ChEBI" id="CHEBI:29105"/>
    </ligand>
</feature>
<organism evidence="13 14">
    <name type="scientific">Sporolituus thermophilus DSM 23256</name>
    <dbReference type="NCBI Taxonomy" id="1123285"/>
    <lineage>
        <taxon>Bacteria</taxon>
        <taxon>Bacillati</taxon>
        <taxon>Bacillota</taxon>
        <taxon>Negativicutes</taxon>
        <taxon>Selenomonadales</taxon>
        <taxon>Sporomusaceae</taxon>
        <taxon>Sporolituus</taxon>
    </lineage>
</organism>
<keyword evidence="3 10" id="KW-0479">Metal-binding</keyword>
<dbReference type="Pfam" id="PF16745">
    <property type="entry name" value="RsgA_N"/>
    <property type="match status" value="1"/>
</dbReference>
<dbReference type="GO" id="GO:0005737">
    <property type="term" value="C:cytoplasm"/>
    <property type="evidence" value="ECO:0007669"/>
    <property type="project" value="UniProtKB-SubCell"/>
</dbReference>
<comment type="subcellular location">
    <subcellularLocation>
        <location evidence="10">Cytoplasm</location>
    </subcellularLocation>
</comment>
<dbReference type="PANTHER" id="PTHR32120:SF11">
    <property type="entry name" value="SMALL RIBOSOMAL SUBUNIT BIOGENESIS GTPASE RSGA 1, MITOCHONDRIAL-RELATED"/>
    <property type="match status" value="1"/>
</dbReference>
<accession>A0A1G7KTI2</accession>
<reference evidence="14" key="1">
    <citation type="submission" date="2016-10" db="EMBL/GenBank/DDBJ databases">
        <authorList>
            <person name="Varghese N."/>
            <person name="Submissions S."/>
        </authorList>
    </citation>
    <scope>NUCLEOTIDE SEQUENCE [LARGE SCALE GENOMIC DNA]</scope>
    <source>
        <strain evidence="14">DSM 23256</strain>
    </source>
</reference>
<keyword evidence="7 10" id="KW-0862">Zinc</keyword>
<dbReference type="PANTHER" id="PTHR32120">
    <property type="entry name" value="SMALL RIBOSOMAL SUBUNIT BIOGENESIS GTPASE RSGA"/>
    <property type="match status" value="1"/>
</dbReference>
<comment type="function">
    <text evidence="10">One of several proteins that assist in the late maturation steps of the functional core of the 30S ribosomal subunit. Helps release RbfA from mature subunits. May play a role in the assembly of ribosomal proteins into the subunit. Circularly permuted GTPase that catalyzes slow GTP hydrolysis, GTPase activity is stimulated by the 30S ribosomal subunit.</text>
</comment>
<dbReference type="InterPro" id="IPR027417">
    <property type="entry name" value="P-loop_NTPase"/>
</dbReference>
<evidence type="ECO:0000256" key="6">
    <source>
        <dbReference type="ARBA" id="ARBA00022801"/>
    </source>
</evidence>
<keyword evidence="4 10" id="KW-0699">rRNA-binding</keyword>
<dbReference type="GO" id="GO:0042274">
    <property type="term" value="P:ribosomal small subunit biogenesis"/>
    <property type="evidence" value="ECO:0007669"/>
    <property type="project" value="UniProtKB-UniRule"/>
</dbReference>
<evidence type="ECO:0000256" key="2">
    <source>
        <dbReference type="ARBA" id="ARBA00022517"/>
    </source>
</evidence>
<dbReference type="NCBIfam" id="TIGR00157">
    <property type="entry name" value="ribosome small subunit-dependent GTPase A"/>
    <property type="match status" value="1"/>
</dbReference>
<dbReference type="HAMAP" id="MF_01820">
    <property type="entry name" value="GTPase_RsgA"/>
    <property type="match status" value="1"/>
</dbReference>
<dbReference type="STRING" id="1123285.SAMN05660235_01480"/>
<gene>
    <name evidence="10" type="primary">rsgA</name>
    <name evidence="13" type="ORF">SAMN05660235_01480</name>
</gene>
<dbReference type="InterPro" id="IPR010914">
    <property type="entry name" value="RsgA_GTPase_dom"/>
</dbReference>
<dbReference type="Pfam" id="PF03193">
    <property type="entry name" value="RsgA_GTPase"/>
    <property type="match status" value="1"/>
</dbReference>
<proteinExistence type="inferred from homology"/>
<dbReference type="PROSITE" id="PS50936">
    <property type="entry name" value="ENGC_GTPASE"/>
    <property type="match status" value="1"/>
</dbReference>
<dbReference type="AlphaFoldDB" id="A0A1G7KTI2"/>
<evidence type="ECO:0000256" key="1">
    <source>
        <dbReference type="ARBA" id="ARBA00022490"/>
    </source>
</evidence>
<dbReference type="EC" id="3.6.1.-" evidence="10"/>